<accession>A0A917X6T3</accession>
<evidence type="ECO:0000256" key="5">
    <source>
        <dbReference type="ARBA" id="ARBA00023315"/>
    </source>
</evidence>
<protein>
    <recommendedName>
        <fullName evidence="8">Ornithine-acyl[acyl carrier protein] N-acyltransferase</fullName>
    </recommendedName>
</protein>
<reference evidence="6" key="1">
    <citation type="journal article" date="2014" name="Int. J. Syst. Evol. Microbiol.">
        <title>Complete genome sequence of Corynebacterium casei LMG S-19264T (=DSM 44701T), isolated from a smear-ripened cheese.</title>
        <authorList>
            <consortium name="US DOE Joint Genome Institute (JGI-PGF)"/>
            <person name="Walter F."/>
            <person name="Albersmeier A."/>
            <person name="Kalinowski J."/>
            <person name="Ruckert C."/>
        </authorList>
    </citation>
    <scope>NUCLEOTIDE SEQUENCE</scope>
    <source>
        <strain evidence="6">JCM 19831</strain>
    </source>
</reference>
<dbReference type="PANTHER" id="PTHR37323">
    <property type="entry name" value="GCN5-RELATED N-ACETYLTRANSFERASE"/>
    <property type="match status" value="1"/>
</dbReference>
<evidence type="ECO:0000313" key="6">
    <source>
        <dbReference type="EMBL" id="GGM81561.1"/>
    </source>
</evidence>
<keyword evidence="7" id="KW-1185">Reference proteome</keyword>
<keyword evidence="4" id="KW-0443">Lipid metabolism</keyword>
<gene>
    <name evidence="6" type="ORF">GCM10007977_098740</name>
</gene>
<reference evidence="6" key="2">
    <citation type="submission" date="2020-09" db="EMBL/GenBank/DDBJ databases">
        <authorList>
            <person name="Sun Q."/>
            <person name="Ohkuma M."/>
        </authorList>
    </citation>
    <scope>NUCLEOTIDE SEQUENCE</scope>
    <source>
        <strain evidence="6">JCM 19831</strain>
    </source>
</reference>
<dbReference type="GO" id="GO:0016746">
    <property type="term" value="F:acyltransferase activity"/>
    <property type="evidence" value="ECO:0007669"/>
    <property type="project" value="UniProtKB-KW"/>
</dbReference>
<keyword evidence="3" id="KW-0808">Transferase</keyword>
<evidence type="ECO:0000256" key="1">
    <source>
        <dbReference type="ARBA" id="ARBA00005189"/>
    </source>
</evidence>
<dbReference type="SUPFAM" id="SSF55729">
    <property type="entry name" value="Acyl-CoA N-acyltransferases (Nat)"/>
    <property type="match status" value="1"/>
</dbReference>
<evidence type="ECO:0000313" key="7">
    <source>
        <dbReference type="Proteomes" id="UP000642070"/>
    </source>
</evidence>
<dbReference type="PANTHER" id="PTHR37323:SF1">
    <property type="entry name" value="L-ORNITHINE N(ALPHA)-ACYLTRANSFERASE"/>
    <property type="match status" value="1"/>
</dbReference>
<dbReference type="InterPro" id="IPR052351">
    <property type="entry name" value="Ornithine_N-alpha-AT"/>
</dbReference>
<dbReference type="Proteomes" id="UP000642070">
    <property type="component" value="Unassembled WGS sequence"/>
</dbReference>
<evidence type="ECO:0000256" key="3">
    <source>
        <dbReference type="ARBA" id="ARBA00022679"/>
    </source>
</evidence>
<dbReference type="GO" id="GO:0006629">
    <property type="term" value="P:lipid metabolic process"/>
    <property type="evidence" value="ECO:0007669"/>
    <property type="project" value="UniProtKB-KW"/>
</dbReference>
<evidence type="ECO:0000256" key="4">
    <source>
        <dbReference type="ARBA" id="ARBA00023098"/>
    </source>
</evidence>
<comment type="caution">
    <text evidence="6">The sequence shown here is derived from an EMBL/GenBank/DDBJ whole genome shotgun (WGS) entry which is preliminary data.</text>
</comment>
<dbReference type="InterPro" id="IPR016181">
    <property type="entry name" value="Acyl_CoA_acyltransferase"/>
</dbReference>
<dbReference type="EMBL" id="BMPI01000087">
    <property type="protein sequence ID" value="GGM81561.1"/>
    <property type="molecule type" value="Genomic_DNA"/>
</dbReference>
<sequence length="273" mass="29720">MQATSHRQPSAGVDLYTERMTILAVAAGPQELGDTSRYTLLVATDGAQVEAAQRLRYDVFAGELGATLHSPAPGLDVDDFDEFCDHLIIREELTGQVVGTYRMLPPARAAAAGGLYAETEFDLAGLAPLRGDLVETGRSCVHPDHRSGAVINLMWAGIARYMHLHGHRWLGGCASVPLFDGGVTAAGVWDLAQRKHLVPPAWRVRPRNPWSFEGVELPAKVDVPPLLKGYLRLGSWVGGAPAHDADFDCADFYVLLSLDRVNPRYMRHFLGQG</sequence>
<dbReference type="Pfam" id="PF13444">
    <property type="entry name" value="Acetyltransf_5"/>
    <property type="match status" value="1"/>
</dbReference>
<dbReference type="Gene3D" id="3.40.630.30">
    <property type="match status" value="1"/>
</dbReference>
<keyword evidence="2" id="KW-0444">Lipid biosynthesis</keyword>
<keyword evidence="5" id="KW-0012">Acyltransferase</keyword>
<comment type="pathway">
    <text evidence="1">Lipid metabolism.</text>
</comment>
<evidence type="ECO:0000256" key="2">
    <source>
        <dbReference type="ARBA" id="ARBA00022516"/>
    </source>
</evidence>
<evidence type="ECO:0008006" key="8">
    <source>
        <dbReference type="Google" id="ProtNLM"/>
    </source>
</evidence>
<organism evidence="6 7">
    <name type="scientific">Dactylosporangium sucinum</name>
    <dbReference type="NCBI Taxonomy" id="1424081"/>
    <lineage>
        <taxon>Bacteria</taxon>
        <taxon>Bacillati</taxon>
        <taxon>Actinomycetota</taxon>
        <taxon>Actinomycetes</taxon>
        <taxon>Micromonosporales</taxon>
        <taxon>Micromonosporaceae</taxon>
        <taxon>Dactylosporangium</taxon>
    </lineage>
</organism>
<name>A0A917X6T3_9ACTN</name>
<proteinExistence type="predicted"/>
<dbReference type="AlphaFoldDB" id="A0A917X6T3"/>